<evidence type="ECO:0000313" key="9">
    <source>
        <dbReference type="Proteomes" id="UP000059672"/>
    </source>
</evidence>
<keyword evidence="6" id="KW-0812">Transmembrane</keyword>
<dbReference type="PANTHER" id="PTHR32060">
    <property type="entry name" value="TAIL-SPECIFIC PROTEASE"/>
    <property type="match status" value="1"/>
</dbReference>
<dbReference type="STRING" id="1622118.Lupro_09040"/>
<dbReference type="InterPro" id="IPR005151">
    <property type="entry name" value="Tail-specific_protease"/>
</dbReference>
<dbReference type="Gene3D" id="3.90.226.10">
    <property type="entry name" value="2-enoyl-CoA Hydratase, Chain A, domain 1"/>
    <property type="match status" value="1"/>
</dbReference>
<dbReference type="GO" id="GO:0030288">
    <property type="term" value="C:outer membrane-bounded periplasmic space"/>
    <property type="evidence" value="ECO:0007669"/>
    <property type="project" value="TreeGrafter"/>
</dbReference>
<evidence type="ECO:0000256" key="5">
    <source>
        <dbReference type="RuleBase" id="RU004404"/>
    </source>
</evidence>
<protein>
    <submittedName>
        <fullName evidence="8">Peptidase S41</fullName>
    </submittedName>
</protein>
<feature type="domain" description="PDZ" evidence="7">
    <location>
        <begin position="88"/>
        <end position="136"/>
    </location>
</feature>
<dbReference type="GO" id="GO:0007165">
    <property type="term" value="P:signal transduction"/>
    <property type="evidence" value="ECO:0007669"/>
    <property type="project" value="TreeGrafter"/>
</dbReference>
<accession>A0A109RQ05</accession>
<keyword evidence="4 5" id="KW-0720">Serine protease</keyword>
<dbReference type="InterPro" id="IPR001478">
    <property type="entry name" value="PDZ"/>
</dbReference>
<evidence type="ECO:0000256" key="3">
    <source>
        <dbReference type="ARBA" id="ARBA00022801"/>
    </source>
</evidence>
<evidence type="ECO:0000256" key="2">
    <source>
        <dbReference type="ARBA" id="ARBA00022670"/>
    </source>
</evidence>
<dbReference type="AlphaFoldDB" id="A0A109RQ05"/>
<reference evidence="8 9" key="2">
    <citation type="journal article" date="2016" name="Int. J. Syst. Evol. Microbiol.">
        <title>Lutibacter profundi sp. nov., isolated from a deep-sea hydrothermal system on the Arctic Mid-Ocean Ridge and emended description of the genus Lutibacter.</title>
        <authorList>
            <person name="Le Moine Bauer S."/>
            <person name="Roalkvam I."/>
            <person name="Steen I.H."/>
            <person name="Dahle H."/>
        </authorList>
    </citation>
    <scope>NUCLEOTIDE SEQUENCE [LARGE SCALE GENOMIC DNA]</scope>
    <source>
        <strain evidence="8 9">LP1</strain>
    </source>
</reference>
<dbReference type="Gene3D" id="2.30.42.10">
    <property type="match status" value="1"/>
</dbReference>
<dbReference type="InterPro" id="IPR036034">
    <property type="entry name" value="PDZ_sf"/>
</dbReference>
<dbReference type="NCBIfam" id="TIGR00225">
    <property type="entry name" value="prc"/>
    <property type="match status" value="1"/>
</dbReference>
<dbReference type="GO" id="GO:0008236">
    <property type="term" value="F:serine-type peptidase activity"/>
    <property type="evidence" value="ECO:0007669"/>
    <property type="project" value="UniProtKB-KW"/>
</dbReference>
<evidence type="ECO:0000256" key="6">
    <source>
        <dbReference type="SAM" id="Phobius"/>
    </source>
</evidence>
<name>A0A109RQ05_9FLAO</name>
<dbReference type="EMBL" id="CP013355">
    <property type="protein sequence ID" value="AMC11397.1"/>
    <property type="molecule type" value="Genomic_DNA"/>
</dbReference>
<dbReference type="InterPro" id="IPR055210">
    <property type="entry name" value="CtpA/B_N"/>
</dbReference>
<dbReference type="SMART" id="SM00245">
    <property type="entry name" value="TSPc"/>
    <property type="match status" value="1"/>
</dbReference>
<feature type="transmembrane region" description="Helical" evidence="6">
    <location>
        <begin position="7"/>
        <end position="28"/>
    </location>
</feature>
<keyword evidence="6" id="KW-1133">Transmembrane helix</keyword>
<comment type="similarity">
    <text evidence="1 5">Belongs to the peptidase S41A family.</text>
</comment>
<dbReference type="Pfam" id="PF22694">
    <property type="entry name" value="CtpB_N-like"/>
    <property type="match status" value="1"/>
</dbReference>
<dbReference type="SUPFAM" id="SSF52096">
    <property type="entry name" value="ClpP/crotonase"/>
    <property type="match status" value="1"/>
</dbReference>
<organism evidence="8 9">
    <name type="scientific">Lutibacter profundi</name>
    <dbReference type="NCBI Taxonomy" id="1622118"/>
    <lineage>
        <taxon>Bacteria</taxon>
        <taxon>Pseudomonadati</taxon>
        <taxon>Bacteroidota</taxon>
        <taxon>Flavobacteriia</taxon>
        <taxon>Flavobacteriales</taxon>
        <taxon>Flavobacteriaceae</taxon>
        <taxon>Lutibacter</taxon>
    </lineage>
</organism>
<dbReference type="SUPFAM" id="SSF50156">
    <property type="entry name" value="PDZ domain-like"/>
    <property type="match status" value="1"/>
</dbReference>
<dbReference type="Pfam" id="PF03572">
    <property type="entry name" value="Peptidase_S41"/>
    <property type="match status" value="1"/>
</dbReference>
<dbReference type="RefSeq" id="WP_068209036.1">
    <property type="nucleotide sequence ID" value="NZ_CP013355.1"/>
</dbReference>
<keyword evidence="3 5" id="KW-0378">Hydrolase</keyword>
<dbReference type="PATRIC" id="fig|1622118.3.peg.1870"/>
<dbReference type="InterPro" id="IPR029045">
    <property type="entry name" value="ClpP/crotonase-like_dom_sf"/>
</dbReference>
<dbReference type="OrthoDB" id="9812068at2"/>
<dbReference type="Proteomes" id="UP000059672">
    <property type="component" value="Chromosome"/>
</dbReference>
<evidence type="ECO:0000256" key="4">
    <source>
        <dbReference type="ARBA" id="ARBA00022825"/>
    </source>
</evidence>
<evidence type="ECO:0000313" key="8">
    <source>
        <dbReference type="EMBL" id="AMC11397.1"/>
    </source>
</evidence>
<keyword evidence="9" id="KW-1185">Reference proteome</keyword>
<keyword evidence="2 5" id="KW-0645">Protease</keyword>
<dbReference type="GO" id="GO:0006508">
    <property type="term" value="P:proteolysis"/>
    <property type="evidence" value="ECO:0007669"/>
    <property type="project" value="UniProtKB-KW"/>
</dbReference>
<proteinExistence type="inferred from homology"/>
<evidence type="ECO:0000256" key="1">
    <source>
        <dbReference type="ARBA" id="ARBA00009179"/>
    </source>
</evidence>
<dbReference type="PROSITE" id="PS50106">
    <property type="entry name" value="PDZ"/>
    <property type="match status" value="1"/>
</dbReference>
<evidence type="ECO:0000259" key="7">
    <source>
        <dbReference type="PROSITE" id="PS50106"/>
    </source>
</evidence>
<gene>
    <name evidence="8" type="ORF">Lupro_09040</name>
</gene>
<reference evidence="9" key="1">
    <citation type="submission" date="2015-12" db="EMBL/GenBank/DDBJ databases">
        <title>Complete genome sequence of Lutibacter profundus strain LP1.</title>
        <authorList>
            <person name="Wissuwa J."/>
            <person name="Le Moine Bauer S."/>
            <person name="Stokke R."/>
            <person name="Dahle H."/>
            <person name="Steen I.H."/>
        </authorList>
    </citation>
    <scope>NUCLEOTIDE SEQUENCE [LARGE SCALE GENOMIC DNA]</scope>
    <source>
        <strain evidence="9">LP1</strain>
    </source>
</reference>
<dbReference type="PANTHER" id="PTHR32060:SF30">
    <property type="entry name" value="CARBOXY-TERMINAL PROCESSING PROTEASE CTPA"/>
    <property type="match status" value="1"/>
</dbReference>
<dbReference type="Pfam" id="PF13180">
    <property type="entry name" value="PDZ_2"/>
    <property type="match status" value="1"/>
</dbReference>
<dbReference type="Gene3D" id="3.30.750.44">
    <property type="match status" value="1"/>
</dbReference>
<dbReference type="GO" id="GO:0004175">
    <property type="term" value="F:endopeptidase activity"/>
    <property type="evidence" value="ECO:0007669"/>
    <property type="project" value="TreeGrafter"/>
</dbReference>
<sequence length="542" mass="61091">MIKRKVNIPIFIGLSIVVGIFIGTTFNYKNKSVLFSSNSNEVKIKKLINYIQYDYVDEVDTDSLLDDAITNMLVKLDPHSVYIPKEDLQQVTESMQGKFVGIGVSFLMYQDSVTVTSVIEGGPSERAGLKVGDRIIIADKDTLFGESILKKAKIKENEIGTFVGNRKINEAVIKALKGEPDTNVDISIYRRSINKILEIPITRGEVSIKSVPSFYMINNTLGYIEVNRFARTTYNEFKVALDKLISKGMKSLILDLRGNPGGFMDIAEKIVDEFLEDGKLIVFTKNKNGEVNKSYATSDGDFEKGKVYVLINQNSASASEIVAGALQDNDKGVIVGRRSFGKGLVQQEMDLGDGSAVRLTTSRYYTPTGRSIQKPYNSKDTKAYNNDYIERIHNGELISKDSIKVDDHLKYTTPKGKIVYGGGGIIPDVFVPIDTLNSFSNRLYGKLNDFVFKYVDNHREEMNKWKLDNFVKDFDKDNKIFNIYLKQLDLKKSISDNSRENMEIYFKALVARNLFGETGYLKIVQKKDNMISKVLELEKSTN</sequence>
<dbReference type="InterPro" id="IPR004447">
    <property type="entry name" value="Peptidase_S41A"/>
</dbReference>
<keyword evidence="6" id="KW-0472">Membrane</keyword>
<dbReference type="CDD" id="cd07560">
    <property type="entry name" value="Peptidase_S41_CPP"/>
    <property type="match status" value="1"/>
</dbReference>
<dbReference type="KEGG" id="lut:Lupro_09040"/>